<dbReference type="AlphaFoldDB" id="A0A5J9UP18"/>
<dbReference type="EMBL" id="RWGY01000013">
    <property type="protein sequence ID" value="TVU25589.1"/>
    <property type="molecule type" value="Genomic_DNA"/>
</dbReference>
<feature type="non-terminal residue" evidence="2">
    <location>
        <position position="1"/>
    </location>
</feature>
<keyword evidence="3" id="KW-1185">Reference proteome</keyword>
<proteinExistence type="predicted"/>
<feature type="region of interest" description="Disordered" evidence="1">
    <location>
        <begin position="1"/>
        <end position="27"/>
    </location>
</feature>
<feature type="compositionally biased region" description="Basic and acidic residues" evidence="1">
    <location>
        <begin position="125"/>
        <end position="135"/>
    </location>
</feature>
<feature type="compositionally biased region" description="Polar residues" evidence="1">
    <location>
        <begin position="159"/>
        <end position="172"/>
    </location>
</feature>
<dbReference type="Gramene" id="TVU25589">
    <property type="protein sequence ID" value="TVU25589"/>
    <property type="gene ID" value="EJB05_28091"/>
</dbReference>
<organism evidence="2 3">
    <name type="scientific">Eragrostis curvula</name>
    <name type="common">weeping love grass</name>
    <dbReference type="NCBI Taxonomy" id="38414"/>
    <lineage>
        <taxon>Eukaryota</taxon>
        <taxon>Viridiplantae</taxon>
        <taxon>Streptophyta</taxon>
        <taxon>Embryophyta</taxon>
        <taxon>Tracheophyta</taxon>
        <taxon>Spermatophyta</taxon>
        <taxon>Magnoliopsida</taxon>
        <taxon>Liliopsida</taxon>
        <taxon>Poales</taxon>
        <taxon>Poaceae</taxon>
        <taxon>PACMAD clade</taxon>
        <taxon>Chloridoideae</taxon>
        <taxon>Eragrostideae</taxon>
        <taxon>Eragrostidinae</taxon>
        <taxon>Eragrostis</taxon>
    </lineage>
</organism>
<name>A0A5J9UP18_9POAL</name>
<accession>A0A5J9UP18</accession>
<comment type="caution">
    <text evidence="2">The sequence shown here is derived from an EMBL/GenBank/DDBJ whole genome shotgun (WGS) entry which is preliminary data.</text>
</comment>
<feature type="region of interest" description="Disordered" evidence="1">
    <location>
        <begin position="125"/>
        <end position="172"/>
    </location>
</feature>
<gene>
    <name evidence="2" type="ORF">EJB05_28091</name>
</gene>
<evidence type="ECO:0000256" key="1">
    <source>
        <dbReference type="SAM" id="MobiDB-lite"/>
    </source>
</evidence>
<dbReference type="Proteomes" id="UP000324897">
    <property type="component" value="Chromosome 2"/>
</dbReference>
<evidence type="ECO:0000313" key="2">
    <source>
        <dbReference type="EMBL" id="TVU25589.1"/>
    </source>
</evidence>
<protein>
    <submittedName>
        <fullName evidence="2">Uncharacterized protein</fullName>
    </submittedName>
</protein>
<evidence type="ECO:0000313" key="3">
    <source>
        <dbReference type="Proteomes" id="UP000324897"/>
    </source>
</evidence>
<sequence length="243" mass="26496">MESVMDGHRGKRRLDSADDTGGQGRVSVLGTDMQRLGGLNHKRRCVPAHEGPGFHIPSRQKANRRLLFMPNDASSLSATSALANDDSAAYADEQRTVNGTLPTHCGFSGPSMSLTAEARRKRKAYMDTRRPKVDSLHSAPCTAEARRKRETSMLPTKPPGTTNASCKQLNSQSASRGDDELEFYDYGAGILAGKLIPHTGHEYSTSVLASYTRHQCSISNSTFLISMHDCHINHTRGNARGLN</sequence>
<feature type="compositionally biased region" description="Basic and acidic residues" evidence="1">
    <location>
        <begin position="1"/>
        <end position="16"/>
    </location>
</feature>
<reference evidence="2 3" key="1">
    <citation type="journal article" date="2019" name="Sci. Rep.">
        <title>A high-quality genome of Eragrostis curvula grass provides insights into Poaceae evolution and supports new strategies to enhance forage quality.</title>
        <authorList>
            <person name="Carballo J."/>
            <person name="Santos B.A.C.M."/>
            <person name="Zappacosta D."/>
            <person name="Garbus I."/>
            <person name="Selva J.P."/>
            <person name="Gallo C.A."/>
            <person name="Diaz A."/>
            <person name="Albertini E."/>
            <person name="Caccamo M."/>
            <person name="Echenique V."/>
        </authorList>
    </citation>
    <scope>NUCLEOTIDE SEQUENCE [LARGE SCALE GENOMIC DNA]</scope>
    <source>
        <strain evidence="3">cv. Victoria</strain>
        <tissue evidence="2">Leaf</tissue>
    </source>
</reference>